<dbReference type="Proteomes" id="UP000176501">
    <property type="component" value="Unassembled WGS sequence"/>
</dbReference>
<evidence type="ECO:0000259" key="3">
    <source>
        <dbReference type="Pfam" id="PF17782"/>
    </source>
</evidence>
<dbReference type="InterPro" id="IPR036388">
    <property type="entry name" value="WH-like_DNA-bd_sf"/>
</dbReference>
<name>A0A1F7W9F6_9BACT</name>
<proteinExistence type="inferred from homology"/>
<evidence type="ECO:0000313" key="4">
    <source>
        <dbReference type="EMBL" id="OGL98998.1"/>
    </source>
</evidence>
<reference evidence="4 5" key="1">
    <citation type="journal article" date="2016" name="Nat. Commun.">
        <title>Thousands of microbial genomes shed light on interconnected biogeochemical processes in an aquifer system.</title>
        <authorList>
            <person name="Anantharaman K."/>
            <person name="Brown C.T."/>
            <person name="Hug L.A."/>
            <person name="Sharon I."/>
            <person name="Castelle C.J."/>
            <person name="Probst A.J."/>
            <person name="Thomas B.C."/>
            <person name="Singh A."/>
            <person name="Wilkins M.J."/>
            <person name="Karaoz U."/>
            <person name="Brodie E.L."/>
            <person name="Williams K.H."/>
            <person name="Hubbard S.S."/>
            <person name="Banfield J.F."/>
        </authorList>
    </citation>
    <scope>NUCLEOTIDE SEQUENCE [LARGE SCALE GENOMIC DNA]</scope>
</reference>
<dbReference type="EMBL" id="MGFE01000011">
    <property type="protein sequence ID" value="OGL98998.1"/>
    <property type="molecule type" value="Genomic_DNA"/>
</dbReference>
<comment type="caution">
    <text evidence="4">The sequence shown here is derived from an EMBL/GenBank/DDBJ whole genome shotgun (WGS) entry which is preliminary data.</text>
</comment>
<dbReference type="Gene3D" id="3.40.50.450">
    <property type="match status" value="1"/>
</dbReference>
<dbReference type="Pfam" id="PF02481">
    <property type="entry name" value="DNA_processg_A"/>
    <property type="match status" value="1"/>
</dbReference>
<organism evidence="4 5">
    <name type="scientific">Candidatus Uhrbacteria bacterium RIFOXYB2_FULL_57_15</name>
    <dbReference type="NCBI Taxonomy" id="1802422"/>
    <lineage>
        <taxon>Bacteria</taxon>
        <taxon>Candidatus Uhriibacteriota</taxon>
    </lineage>
</organism>
<dbReference type="NCBIfam" id="TIGR00732">
    <property type="entry name" value="dprA"/>
    <property type="match status" value="1"/>
</dbReference>
<dbReference type="SUPFAM" id="SSF102405">
    <property type="entry name" value="MCP/YpsA-like"/>
    <property type="match status" value="1"/>
</dbReference>
<dbReference type="PANTHER" id="PTHR43022:SF1">
    <property type="entry name" value="PROTEIN SMF"/>
    <property type="match status" value="1"/>
</dbReference>
<dbReference type="GO" id="GO:0009294">
    <property type="term" value="P:DNA-mediated transformation"/>
    <property type="evidence" value="ECO:0007669"/>
    <property type="project" value="InterPro"/>
</dbReference>
<dbReference type="Gene3D" id="1.10.10.10">
    <property type="entry name" value="Winged helix-like DNA-binding domain superfamily/Winged helix DNA-binding domain"/>
    <property type="match status" value="1"/>
</dbReference>
<protein>
    <submittedName>
        <fullName evidence="4">DNA protecting protein DprA</fullName>
    </submittedName>
</protein>
<sequence>MDDLAYWIALARFPKFGAVRIKKLSDAFPSLSDAFCATKEQLVAAGIEPNIAEHFAFERDAIDPARELARLAEHDVRAITLRDPDYPVELKTIYDPPAILFVRGTLPDQGRLHLAVVGSRHPTRYGEQVTRAFVEPIAKSGAVIVSGLAYGVDAIAHRATLDAGGTTVAVLGGGLDEENVYPSQHRTLAAHIVAGGGAVVSEFPIGTHVMKQNFPFRNRVISGLSRGTLVIEAKATSGSLITARCAMEAGRDVFAVPGSIHSELSEGPNNLIKTGAFAVTTPADVLSRLGLEVRETKPDYAPGSAEEKTIYDALTREPQHVDELTAKTNLAPATISSTLTLMEMKGSARHLGGLYYVRG</sequence>
<dbReference type="InterPro" id="IPR003488">
    <property type="entry name" value="DprA"/>
</dbReference>
<dbReference type="InterPro" id="IPR057666">
    <property type="entry name" value="DrpA_SLOG"/>
</dbReference>
<dbReference type="InterPro" id="IPR041614">
    <property type="entry name" value="DprA_WH"/>
</dbReference>
<dbReference type="PANTHER" id="PTHR43022">
    <property type="entry name" value="PROTEIN SMF"/>
    <property type="match status" value="1"/>
</dbReference>
<feature type="domain" description="DprA winged helix" evidence="3">
    <location>
        <begin position="296"/>
        <end position="353"/>
    </location>
</feature>
<feature type="domain" description="Smf/DprA SLOG" evidence="2">
    <location>
        <begin position="78"/>
        <end position="289"/>
    </location>
</feature>
<gene>
    <name evidence="4" type="ORF">A2304_02500</name>
</gene>
<comment type="similarity">
    <text evidence="1">Belongs to the DprA/Smf family.</text>
</comment>
<evidence type="ECO:0000259" key="2">
    <source>
        <dbReference type="Pfam" id="PF02481"/>
    </source>
</evidence>
<accession>A0A1F7W9F6</accession>
<dbReference type="Pfam" id="PF17782">
    <property type="entry name" value="WHD_DprA"/>
    <property type="match status" value="1"/>
</dbReference>
<evidence type="ECO:0000256" key="1">
    <source>
        <dbReference type="ARBA" id="ARBA00006525"/>
    </source>
</evidence>
<dbReference type="AlphaFoldDB" id="A0A1F7W9F6"/>
<evidence type="ECO:0000313" key="5">
    <source>
        <dbReference type="Proteomes" id="UP000176501"/>
    </source>
</evidence>